<dbReference type="PANTHER" id="PTHR33434:SF2">
    <property type="entry name" value="FATTY ACID-BINDING PROTEIN TM_1468"/>
    <property type="match status" value="1"/>
</dbReference>
<dbReference type="STRING" id="249408.BOO71_0012175"/>
<dbReference type="InterPro" id="IPR050270">
    <property type="entry name" value="DegV_domain_contain"/>
</dbReference>
<dbReference type="AlphaFoldDB" id="A0A1U7NTU4"/>
<dbReference type="SUPFAM" id="SSF82549">
    <property type="entry name" value="DAK1/DegV-like"/>
    <property type="match status" value="1"/>
</dbReference>
<keyword evidence="1" id="KW-0446">Lipid-binding</keyword>
<dbReference type="GO" id="GO:0008289">
    <property type="term" value="F:lipid binding"/>
    <property type="evidence" value="ECO:0007669"/>
    <property type="project" value="UniProtKB-KW"/>
</dbReference>
<organism evidence="2 3">
    <name type="scientific">Deinococcus marmoris</name>
    <dbReference type="NCBI Taxonomy" id="249408"/>
    <lineage>
        <taxon>Bacteria</taxon>
        <taxon>Thermotogati</taxon>
        <taxon>Deinococcota</taxon>
        <taxon>Deinococci</taxon>
        <taxon>Deinococcales</taxon>
        <taxon>Deinococcaceae</taxon>
        <taxon>Deinococcus</taxon>
    </lineage>
</organism>
<comment type="caution">
    <text evidence="2">The sequence shown here is derived from an EMBL/GenBank/DDBJ whole genome shotgun (WGS) entry which is preliminary data.</text>
</comment>
<gene>
    <name evidence="2" type="ORF">BOO71_0012175</name>
</gene>
<dbReference type="PROSITE" id="PS51482">
    <property type="entry name" value="DEGV"/>
    <property type="match status" value="1"/>
</dbReference>
<dbReference type="Proteomes" id="UP000186607">
    <property type="component" value="Unassembled WGS sequence"/>
</dbReference>
<dbReference type="Pfam" id="PF02645">
    <property type="entry name" value="DegV"/>
    <property type="match status" value="1"/>
</dbReference>
<dbReference type="InterPro" id="IPR003797">
    <property type="entry name" value="DegV"/>
</dbReference>
<dbReference type="Gene3D" id="3.30.1180.10">
    <property type="match status" value="1"/>
</dbReference>
<dbReference type="NCBIfam" id="TIGR00762">
    <property type="entry name" value="DegV"/>
    <property type="match status" value="1"/>
</dbReference>
<dbReference type="PANTHER" id="PTHR33434">
    <property type="entry name" value="DEGV DOMAIN-CONTAINING PROTEIN DR_1986-RELATED"/>
    <property type="match status" value="1"/>
</dbReference>
<dbReference type="eggNOG" id="COG1307">
    <property type="taxonomic scope" value="Bacteria"/>
</dbReference>
<proteinExistence type="predicted"/>
<evidence type="ECO:0000313" key="2">
    <source>
        <dbReference type="EMBL" id="OLV16348.1"/>
    </source>
</evidence>
<dbReference type="EMBL" id="MSTI01000145">
    <property type="protein sequence ID" value="OLV16348.1"/>
    <property type="molecule type" value="Genomic_DNA"/>
</dbReference>
<dbReference type="RefSeq" id="WP_075835650.1">
    <property type="nucleotide sequence ID" value="NZ_MSTI01000145.1"/>
</dbReference>
<dbReference type="InterPro" id="IPR043168">
    <property type="entry name" value="DegV_C"/>
</dbReference>
<dbReference type="OrthoDB" id="9780216at2"/>
<accession>A0A1U7NTU4</accession>
<evidence type="ECO:0008006" key="4">
    <source>
        <dbReference type="Google" id="ProtNLM"/>
    </source>
</evidence>
<protein>
    <recommendedName>
        <fullName evidence="4">DegV family protein</fullName>
    </recommendedName>
</protein>
<dbReference type="Gene3D" id="3.40.50.10170">
    <property type="match status" value="1"/>
</dbReference>
<reference evidence="2 3" key="1">
    <citation type="submission" date="2017-01" db="EMBL/GenBank/DDBJ databases">
        <title>Genome Analysis of Deinococcus marmoris KOPRI26562.</title>
        <authorList>
            <person name="Kim J.H."/>
            <person name="Oh H.-M."/>
        </authorList>
    </citation>
    <scope>NUCLEOTIDE SEQUENCE [LARGE SCALE GENOMIC DNA]</scope>
    <source>
        <strain evidence="2 3">KOPRI26562</strain>
    </source>
</reference>
<sequence length="301" mass="32434">MTQETGKPPQKQHFAVATDGGLDAFEGLNNAVPVAPFSVNFGDKSFRTDEISRADLFRELETNPQHPTSSQPTPQEWADAIREATATTAVPQVLAVTISAGLSGSRNAADQARSVLEGIDVRLHDSGTLSAAQAFQVHAAQTAALRGESLETALEWVRAVQQETELYFTIETLEYLRRGGRIGRVQATLGGLLNLKPVITVDKATGAYTNVSRARSYKGGIEAVGQQVTRTYGEGTPLRVGLLYGTVREDTDMLLEQLKGRHPIVWSGAVGINPVLNVHTGPRALGVAAAPGEWPWERENQ</sequence>
<evidence type="ECO:0000256" key="1">
    <source>
        <dbReference type="ARBA" id="ARBA00023121"/>
    </source>
</evidence>
<name>A0A1U7NTU4_9DEIO</name>
<keyword evidence="3" id="KW-1185">Reference proteome</keyword>
<evidence type="ECO:0000313" key="3">
    <source>
        <dbReference type="Proteomes" id="UP000186607"/>
    </source>
</evidence>